<dbReference type="GO" id="GO:0003676">
    <property type="term" value="F:nucleic acid binding"/>
    <property type="evidence" value="ECO:0007669"/>
    <property type="project" value="InterPro"/>
</dbReference>
<dbReference type="Pfam" id="PF21099">
    <property type="entry name" value="POLQ_helical"/>
    <property type="match status" value="1"/>
</dbReference>
<comment type="caution">
    <text evidence="8">The sequence shown here is derived from an EMBL/GenBank/DDBJ whole genome shotgun (WGS) entry which is preliminary data.</text>
</comment>
<dbReference type="Gene3D" id="3.40.50.300">
    <property type="entry name" value="P-loop containing nucleotide triphosphate hydrolases"/>
    <property type="match status" value="2"/>
</dbReference>
<feature type="domain" description="Helicase ATP-binding" evidence="6">
    <location>
        <begin position="1"/>
        <end position="66"/>
    </location>
</feature>
<dbReference type="OrthoDB" id="2320933at2759"/>
<dbReference type="InterPro" id="IPR014001">
    <property type="entry name" value="Helicase_ATP-bd"/>
</dbReference>
<evidence type="ECO:0000259" key="7">
    <source>
        <dbReference type="PROSITE" id="PS51194"/>
    </source>
</evidence>
<evidence type="ECO:0000256" key="1">
    <source>
        <dbReference type="ARBA" id="ARBA00022741"/>
    </source>
</evidence>
<dbReference type="PROSITE" id="PS51192">
    <property type="entry name" value="HELICASE_ATP_BIND_1"/>
    <property type="match status" value="1"/>
</dbReference>
<keyword evidence="9" id="KW-1185">Reference proteome</keyword>
<reference evidence="8 9" key="1">
    <citation type="submission" date="2018-04" db="EMBL/GenBank/DDBJ databases">
        <authorList>
            <person name="Zhang X."/>
            <person name="Yuan J."/>
            <person name="Li F."/>
            <person name="Xiang J."/>
        </authorList>
    </citation>
    <scope>NUCLEOTIDE SEQUENCE [LARGE SCALE GENOMIC DNA]</scope>
    <source>
        <tissue evidence="8">Muscle</tissue>
    </source>
</reference>
<dbReference type="Gene3D" id="1.10.3380.20">
    <property type="match status" value="1"/>
</dbReference>
<evidence type="ECO:0000256" key="3">
    <source>
        <dbReference type="ARBA" id="ARBA00022806"/>
    </source>
</evidence>
<protein>
    <submittedName>
        <fullName evidence="8">Helicase POLQ-like</fullName>
    </submittedName>
</protein>
<dbReference type="InterPro" id="IPR001650">
    <property type="entry name" value="Helicase_C-like"/>
</dbReference>
<keyword evidence="2" id="KW-0378">Hydrolase</keyword>
<dbReference type="Pfam" id="PF00271">
    <property type="entry name" value="Helicase_C"/>
    <property type="match status" value="1"/>
</dbReference>
<dbReference type="Proteomes" id="UP000283509">
    <property type="component" value="Unassembled WGS sequence"/>
</dbReference>
<accession>A0A423TXT7</accession>
<name>A0A423TXT7_PENVA</name>
<evidence type="ECO:0000313" key="8">
    <source>
        <dbReference type="EMBL" id="ROT81284.1"/>
    </source>
</evidence>
<dbReference type="CDD" id="cd18795">
    <property type="entry name" value="SF2_C_Ski2"/>
    <property type="match status" value="1"/>
</dbReference>
<dbReference type="InterPro" id="IPR048960">
    <property type="entry name" value="POLQ-like_helical"/>
</dbReference>
<dbReference type="SUPFAM" id="SSF158702">
    <property type="entry name" value="Sec63 N-terminal domain-like"/>
    <property type="match status" value="1"/>
</dbReference>
<dbReference type="SUPFAM" id="SSF52540">
    <property type="entry name" value="P-loop containing nucleoside triphosphate hydrolases"/>
    <property type="match status" value="2"/>
</dbReference>
<dbReference type="SMART" id="SM00490">
    <property type="entry name" value="HELICc"/>
    <property type="match status" value="1"/>
</dbReference>
<feature type="region of interest" description="Disordered" evidence="5">
    <location>
        <begin position="360"/>
        <end position="393"/>
    </location>
</feature>
<sequence length="689" mass="75848">MQELGLVVVDEVHMLAEPGGRGAMLESIITKLRYAARKVQLVAMSATVGNLNELASFLGAQLYTGNFRPVELAEYVKITNQIWEINTAARVEEDLLKNKRLSCFPYSQEQKKIDVDMVGGLVGEVVPEHSCLVFCPTKRNCETLAELICRILPKELTKIRVTDKRALYRALSEEGSGVVCPVLRRIIPYGVAYHHSGLTEGERRLIEEGYLAGTLCCLCCTSTLAAGVNLPARRVIIRSPYTGSAFLTRARYKQMVGRAGRAGLDTCGESFLILQPKDTKESVHPHWQIKIGMEQLVFTSLGLGVAVTLPQLKALTRRSLLALQANRLNIDVEPQVVKIVEDLRAQGLVRIKVDVVEQKSSGGTAPKSSGNKASQSEQSQNSTICSSSFSSPPSLENDMAQIINRPISENDILTVSRLGRAAVKGNVELKLAGQLYKDLCLARENLAVNSHLHLLFLVTPYDAAENIKIVPDVYYSAYSKLATDEVKVAKVLGITEAVMVRINMGQNVKKVKESVLKRFYLALLLFQLWSGMGIWEASEMFRIHRGFTQQALSSASAFASCVFHFCQELEELWAFRDLLANFTRQLSGCCTAELLPLLDLPSVKKGRARLLYNAGYHTLKDIANASAIDLTRCVDHLPLRTAAQIVSSAKMLLLEQAEALQGEAEEVLSGLREHASGTDMPAKTKAQSE</sequence>
<dbReference type="STRING" id="6689.A0A423TXT7"/>
<feature type="domain" description="Helicase C-terminal" evidence="7">
    <location>
        <begin position="114"/>
        <end position="304"/>
    </location>
</feature>
<dbReference type="InterPro" id="IPR011545">
    <property type="entry name" value="DEAD/DEAH_box_helicase_dom"/>
</dbReference>
<reference evidence="8 9" key="2">
    <citation type="submission" date="2019-01" db="EMBL/GenBank/DDBJ databases">
        <title>The decoding of complex shrimp genome reveals the adaptation for benthos swimmer, frequently molting mechanism and breeding impact on genome.</title>
        <authorList>
            <person name="Sun Y."/>
            <person name="Gao Y."/>
            <person name="Yu Y."/>
        </authorList>
    </citation>
    <scope>NUCLEOTIDE SEQUENCE [LARGE SCALE GENOMIC DNA]</scope>
    <source>
        <tissue evidence="8">Muscle</tissue>
    </source>
</reference>
<dbReference type="GO" id="GO:0016787">
    <property type="term" value="F:hydrolase activity"/>
    <property type="evidence" value="ECO:0007669"/>
    <property type="project" value="UniProtKB-KW"/>
</dbReference>
<dbReference type="Pfam" id="PF00270">
    <property type="entry name" value="DEAD"/>
    <property type="match status" value="1"/>
</dbReference>
<evidence type="ECO:0000259" key="6">
    <source>
        <dbReference type="PROSITE" id="PS51192"/>
    </source>
</evidence>
<keyword evidence="3 8" id="KW-0347">Helicase</keyword>
<evidence type="ECO:0000256" key="2">
    <source>
        <dbReference type="ARBA" id="ARBA00022801"/>
    </source>
</evidence>
<dbReference type="EMBL" id="QCYY01000996">
    <property type="protein sequence ID" value="ROT81284.1"/>
    <property type="molecule type" value="Genomic_DNA"/>
</dbReference>
<dbReference type="PROSITE" id="PS51194">
    <property type="entry name" value="HELICASE_CTER"/>
    <property type="match status" value="1"/>
</dbReference>
<organism evidence="8 9">
    <name type="scientific">Penaeus vannamei</name>
    <name type="common">Whiteleg shrimp</name>
    <name type="synonym">Litopenaeus vannamei</name>
    <dbReference type="NCBI Taxonomy" id="6689"/>
    <lineage>
        <taxon>Eukaryota</taxon>
        <taxon>Metazoa</taxon>
        <taxon>Ecdysozoa</taxon>
        <taxon>Arthropoda</taxon>
        <taxon>Crustacea</taxon>
        <taxon>Multicrustacea</taxon>
        <taxon>Malacostraca</taxon>
        <taxon>Eumalacostraca</taxon>
        <taxon>Eucarida</taxon>
        <taxon>Decapoda</taxon>
        <taxon>Dendrobranchiata</taxon>
        <taxon>Penaeoidea</taxon>
        <taxon>Penaeidae</taxon>
        <taxon>Penaeus</taxon>
    </lineage>
</organism>
<evidence type="ECO:0000256" key="4">
    <source>
        <dbReference type="ARBA" id="ARBA00022840"/>
    </source>
</evidence>
<evidence type="ECO:0000313" key="9">
    <source>
        <dbReference type="Proteomes" id="UP000283509"/>
    </source>
</evidence>
<evidence type="ECO:0000256" key="5">
    <source>
        <dbReference type="SAM" id="MobiDB-lite"/>
    </source>
</evidence>
<keyword evidence="4" id="KW-0067">ATP-binding</keyword>
<proteinExistence type="predicted"/>
<dbReference type="GO" id="GO:0005524">
    <property type="term" value="F:ATP binding"/>
    <property type="evidence" value="ECO:0007669"/>
    <property type="project" value="UniProtKB-KW"/>
</dbReference>
<dbReference type="InterPro" id="IPR050474">
    <property type="entry name" value="Hel308_SKI2-like"/>
</dbReference>
<dbReference type="PANTHER" id="PTHR47961">
    <property type="entry name" value="DNA POLYMERASE THETA, PUTATIVE (AFU_ORTHOLOGUE AFUA_1G05260)-RELATED"/>
    <property type="match status" value="1"/>
</dbReference>
<dbReference type="FunFam" id="1.10.150.20:FF:000058">
    <property type="entry name" value="Helicase, POLQ like"/>
    <property type="match status" value="1"/>
</dbReference>
<dbReference type="Gene3D" id="1.10.150.20">
    <property type="entry name" value="5' to 3' exonuclease, C-terminal subdomain"/>
    <property type="match status" value="1"/>
</dbReference>
<dbReference type="PANTHER" id="PTHR47961:SF12">
    <property type="entry name" value="HELICASE POLQ-LIKE"/>
    <property type="match status" value="1"/>
</dbReference>
<feature type="compositionally biased region" description="Low complexity" evidence="5">
    <location>
        <begin position="376"/>
        <end position="393"/>
    </location>
</feature>
<gene>
    <name evidence="8" type="ORF">C7M84_025572</name>
</gene>
<dbReference type="AlphaFoldDB" id="A0A423TXT7"/>
<feature type="compositionally biased region" description="Polar residues" evidence="5">
    <location>
        <begin position="360"/>
        <end position="375"/>
    </location>
</feature>
<dbReference type="GO" id="GO:0004386">
    <property type="term" value="F:helicase activity"/>
    <property type="evidence" value="ECO:0007669"/>
    <property type="project" value="UniProtKB-KW"/>
</dbReference>
<dbReference type="InterPro" id="IPR027417">
    <property type="entry name" value="P-loop_NTPase"/>
</dbReference>
<keyword evidence="1" id="KW-0547">Nucleotide-binding</keyword>